<evidence type="ECO:0000313" key="1">
    <source>
        <dbReference type="EMBL" id="CAG8118714.1"/>
    </source>
</evidence>
<gene>
    <name evidence="1" type="ORF">PNAL_LOCUS5197</name>
</gene>
<evidence type="ECO:0000313" key="2">
    <source>
        <dbReference type="Proteomes" id="UP001153461"/>
    </source>
</evidence>
<sequence length="363" mass="40738">MRTIATAIVSCQLAQCADHLHHPFFLFLFSSSTRTRTIATATVSCQLAQFSDAGMSAPSILVNPLSENLTLASKTRHSEMSDDSDSSEVEHSDSKCFEALPDDTVKAIGSTESAIRKIIRENKETTDVVKYIYFTNVPPSITDKFSLRNTRQMFDRRTRYMIIKLLTGAHETASRCLHDAIQNEIYNMGLDESLRPLGSKTIEGAFCKKEADESYSPTQPVLGRNPKWPTVVVEVGVLESYQKLLADAEWWLTNSRGDVKLVIIVSVDRKTPNIKFETVALDPTVNSLRLQRPRYAPKIRQTITASRDIKNPNSQITIRPAVALTIGFEELFCRQPVPPEHNIDLSPDRLGRISKHVWGEQGF</sequence>
<proteinExistence type="predicted"/>
<reference evidence="1" key="1">
    <citation type="submission" date="2021-07" db="EMBL/GenBank/DDBJ databases">
        <authorList>
            <person name="Branca A.L. A."/>
        </authorList>
    </citation>
    <scope>NUCLEOTIDE SEQUENCE</scope>
</reference>
<dbReference type="Proteomes" id="UP001153461">
    <property type="component" value="Unassembled WGS sequence"/>
</dbReference>
<comment type="caution">
    <text evidence="1">The sequence shown here is derived from an EMBL/GenBank/DDBJ whole genome shotgun (WGS) entry which is preliminary data.</text>
</comment>
<dbReference type="OrthoDB" id="76567at2759"/>
<accession>A0A9W4HTU0</accession>
<protein>
    <submittedName>
        <fullName evidence="1">Uncharacterized protein</fullName>
    </submittedName>
</protein>
<name>A0A9W4HTU0_PENNA</name>
<organism evidence="1 2">
    <name type="scientific">Penicillium nalgiovense</name>
    <dbReference type="NCBI Taxonomy" id="60175"/>
    <lineage>
        <taxon>Eukaryota</taxon>
        <taxon>Fungi</taxon>
        <taxon>Dikarya</taxon>
        <taxon>Ascomycota</taxon>
        <taxon>Pezizomycotina</taxon>
        <taxon>Eurotiomycetes</taxon>
        <taxon>Eurotiomycetidae</taxon>
        <taxon>Eurotiales</taxon>
        <taxon>Aspergillaceae</taxon>
        <taxon>Penicillium</taxon>
    </lineage>
</organism>
<dbReference type="AlphaFoldDB" id="A0A9W4HTU0"/>
<dbReference type="EMBL" id="CAJVNV010000222">
    <property type="protein sequence ID" value="CAG8118714.1"/>
    <property type="molecule type" value="Genomic_DNA"/>
</dbReference>